<dbReference type="PRINTS" id="PR00039">
    <property type="entry name" value="HTHLYSR"/>
</dbReference>
<evidence type="ECO:0000256" key="2">
    <source>
        <dbReference type="ARBA" id="ARBA00023015"/>
    </source>
</evidence>
<dbReference type="PROSITE" id="PS50931">
    <property type="entry name" value="HTH_LYSR"/>
    <property type="match status" value="1"/>
</dbReference>
<protein>
    <submittedName>
        <fullName evidence="6">LysR substrate-binding domain-containing protein</fullName>
    </submittedName>
</protein>
<keyword evidence="3" id="KW-0238">DNA-binding</keyword>
<dbReference type="Gene3D" id="3.40.190.10">
    <property type="entry name" value="Periplasmic binding protein-like II"/>
    <property type="match status" value="2"/>
</dbReference>
<organism evidence="6 7">
    <name type="scientific">Roseateles aquae</name>
    <dbReference type="NCBI Taxonomy" id="3077235"/>
    <lineage>
        <taxon>Bacteria</taxon>
        <taxon>Pseudomonadati</taxon>
        <taxon>Pseudomonadota</taxon>
        <taxon>Betaproteobacteria</taxon>
        <taxon>Burkholderiales</taxon>
        <taxon>Sphaerotilaceae</taxon>
        <taxon>Roseateles</taxon>
    </lineage>
</organism>
<dbReference type="RefSeq" id="WP_315650577.1">
    <property type="nucleotide sequence ID" value="NZ_JAVXZY010000004.1"/>
</dbReference>
<dbReference type="Gene3D" id="1.10.10.10">
    <property type="entry name" value="Winged helix-like DNA-binding domain superfamily/Winged helix DNA-binding domain"/>
    <property type="match status" value="1"/>
</dbReference>
<evidence type="ECO:0000256" key="4">
    <source>
        <dbReference type="ARBA" id="ARBA00023163"/>
    </source>
</evidence>
<evidence type="ECO:0000313" key="6">
    <source>
        <dbReference type="EMBL" id="MDT9000031.1"/>
    </source>
</evidence>
<keyword evidence="2" id="KW-0805">Transcription regulation</keyword>
<dbReference type="SUPFAM" id="SSF46785">
    <property type="entry name" value="Winged helix' DNA-binding domain"/>
    <property type="match status" value="1"/>
</dbReference>
<dbReference type="InterPro" id="IPR000847">
    <property type="entry name" value="LysR_HTH_N"/>
</dbReference>
<dbReference type="SUPFAM" id="SSF53850">
    <property type="entry name" value="Periplasmic binding protein-like II"/>
    <property type="match status" value="1"/>
</dbReference>
<dbReference type="PANTHER" id="PTHR30346">
    <property type="entry name" value="TRANSCRIPTIONAL DUAL REGULATOR HCAR-RELATED"/>
    <property type="match status" value="1"/>
</dbReference>
<keyword evidence="7" id="KW-1185">Reference proteome</keyword>
<dbReference type="InterPro" id="IPR005119">
    <property type="entry name" value="LysR_subst-bd"/>
</dbReference>
<feature type="domain" description="HTH lysR-type" evidence="5">
    <location>
        <begin position="9"/>
        <end position="66"/>
    </location>
</feature>
<name>A0ABU3PDS7_9BURK</name>
<evidence type="ECO:0000259" key="5">
    <source>
        <dbReference type="PROSITE" id="PS50931"/>
    </source>
</evidence>
<dbReference type="Pfam" id="PF00126">
    <property type="entry name" value="HTH_1"/>
    <property type="match status" value="1"/>
</dbReference>
<comment type="similarity">
    <text evidence="1">Belongs to the LysR transcriptional regulatory family.</text>
</comment>
<accession>A0ABU3PDS7</accession>
<evidence type="ECO:0000256" key="3">
    <source>
        <dbReference type="ARBA" id="ARBA00023125"/>
    </source>
</evidence>
<reference evidence="6" key="1">
    <citation type="submission" date="2023-09" db="EMBL/GenBank/DDBJ databases">
        <title>Paucibacter sp. APW11 Genome sequencing and assembly.</title>
        <authorList>
            <person name="Kim I."/>
        </authorList>
    </citation>
    <scope>NUCLEOTIDE SEQUENCE</scope>
    <source>
        <strain evidence="6">APW11</strain>
    </source>
</reference>
<evidence type="ECO:0000256" key="1">
    <source>
        <dbReference type="ARBA" id="ARBA00009437"/>
    </source>
</evidence>
<dbReference type="EMBL" id="JAVXZY010000004">
    <property type="protein sequence ID" value="MDT9000031.1"/>
    <property type="molecule type" value="Genomic_DNA"/>
</dbReference>
<dbReference type="InterPro" id="IPR036388">
    <property type="entry name" value="WH-like_DNA-bd_sf"/>
</dbReference>
<dbReference type="Proteomes" id="UP001246372">
    <property type="component" value="Unassembled WGS sequence"/>
</dbReference>
<comment type="caution">
    <text evidence="6">The sequence shown here is derived from an EMBL/GenBank/DDBJ whole genome shotgun (WGS) entry which is preliminary data.</text>
</comment>
<keyword evidence="4" id="KW-0804">Transcription</keyword>
<gene>
    <name evidence="6" type="ORF">RQP53_12215</name>
</gene>
<proteinExistence type="inferred from homology"/>
<dbReference type="CDD" id="cd08414">
    <property type="entry name" value="PBP2_LTTR_aromatics_like"/>
    <property type="match status" value="1"/>
</dbReference>
<evidence type="ECO:0000313" key="7">
    <source>
        <dbReference type="Proteomes" id="UP001246372"/>
    </source>
</evidence>
<dbReference type="PANTHER" id="PTHR30346:SF0">
    <property type="entry name" value="HCA OPERON TRANSCRIPTIONAL ACTIVATOR HCAR"/>
    <property type="match status" value="1"/>
</dbReference>
<sequence>MTTIATRLPDLKSLSCFVAVAEELHFGRAAQRLHLSQPPLSQQIIKLERLLGCQLLLRDRRSVTLTPAGLELLSHARQLLQGLGTAVQATRRVASGEAGELRLGYSGSALYSSQALDALAAYKSRYPAVDVQLREGVTRAHVDSVLAGRLDLAFVRGTLPIQASGLQRLLISQEPLLLALPVGHALAARRSVRVAELAGQPFVAFDRQRGTALNELLNQLFHSAGVEAQVVMQSSEMGALLGLVAAGVGLAIVPQTVAGQAHGHLRFVPLREAAARIELHLIAAAQPSAVAAHFIDLCTAVLGTGGRRPERSSGRTPHQ</sequence>
<dbReference type="Pfam" id="PF03466">
    <property type="entry name" value="LysR_substrate"/>
    <property type="match status" value="1"/>
</dbReference>
<dbReference type="InterPro" id="IPR036390">
    <property type="entry name" value="WH_DNA-bd_sf"/>
</dbReference>